<dbReference type="SUPFAM" id="SSF52540">
    <property type="entry name" value="P-loop containing nucleoside triphosphate hydrolases"/>
    <property type="match status" value="1"/>
</dbReference>
<dbReference type="GO" id="GO:0006310">
    <property type="term" value="P:DNA recombination"/>
    <property type="evidence" value="ECO:0007669"/>
    <property type="project" value="InterPro"/>
</dbReference>
<dbReference type="InterPro" id="IPR027417">
    <property type="entry name" value="P-loop_NTPase"/>
</dbReference>
<dbReference type="FunFam" id="3.40.50.300:FF:000345">
    <property type="entry name" value="AAA family ATPase"/>
    <property type="match status" value="1"/>
</dbReference>
<evidence type="ECO:0000256" key="3">
    <source>
        <dbReference type="ARBA" id="ARBA00022741"/>
    </source>
</evidence>
<evidence type="ECO:0000313" key="7">
    <source>
        <dbReference type="Proteomes" id="UP000662904"/>
    </source>
</evidence>
<dbReference type="GO" id="GO:0006261">
    <property type="term" value="P:DNA-templated DNA replication"/>
    <property type="evidence" value="ECO:0007669"/>
    <property type="project" value="TreeGrafter"/>
</dbReference>
<dbReference type="FunFam" id="1.20.272.10:FF:000001">
    <property type="entry name" value="Putative AAA family ATPase"/>
    <property type="match status" value="1"/>
</dbReference>
<accession>A0A8A0RRJ8</accession>
<dbReference type="NCBIfam" id="NF009881">
    <property type="entry name" value="PRK13341.1-2"/>
    <property type="match status" value="1"/>
</dbReference>
<name>A0A8A0RRJ8_9FIRM</name>
<dbReference type="Pfam" id="PF12002">
    <property type="entry name" value="MgsA_C"/>
    <property type="match status" value="1"/>
</dbReference>
<dbReference type="SMART" id="SM00382">
    <property type="entry name" value="AAA"/>
    <property type="match status" value="1"/>
</dbReference>
<reference evidence="6" key="1">
    <citation type="submission" date="2020-07" db="EMBL/GenBank/DDBJ databases">
        <title>Koleobacter methoxysyntrophicus gen. nov., sp. nov., a novel anaerobic bacterium isolated from deep subsurface oil field and proposal of Koleobacterales ord. nov. in the phylum Firmicutes.</title>
        <authorList>
            <person name="Sakamoto S."/>
            <person name="Tamaki H."/>
        </authorList>
    </citation>
    <scope>NUCLEOTIDE SEQUENCE</scope>
    <source>
        <strain evidence="6">NRmbB1</strain>
    </source>
</reference>
<dbReference type="KEGG" id="kme:H0A61_02399"/>
<dbReference type="Gene3D" id="3.40.50.300">
    <property type="entry name" value="P-loop containing nucleotide triphosphate hydrolases"/>
    <property type="match status" value="1"/>
</dbReference>
<dbReference type="FunFam" id="1.10.8.60:FF:000029">
    <property type="entry name" value="Replication-associated recombination protein A"/>
    <property type="match status" value="1"/>
</dbReference>
<dbReference type="GO" id="GO:0005524">
    <property type="term" value="F:ATP binding"/>
    <property type="evidence" value="ECO:0007669"/>
    <property type="project" value="UniProtKB-KW"/>
</dbReference>
<dbReference type="InterPro" id="IPR032423">
    <property type="entry name" value="AAA_assoc_2"/>
</dbReference>
<dbReference type="Pfam" id="PF05496">
    <property type="entry name" value="RuvB_N"/>
    <property type="match status" value="1"/>
</dbReference>
<dbReference type="RefSeq" id="WP_206707335.1">
    <property type="nucleotide sequence ID" value="NZ_CP059066.1"/>
</dbReference>
<evidence type="ECO:0000313" key="6">
    <source>
        <dbReference type="EMBL" id="QSQ10007.1"/>
    </source>
</evidence>
<dbReference type="InterPro" id="IPR051314">
    <property type="entry name" value="AAA_ATPase_RarA/MGS1/WRNIP1"/>
</dbReference>
<dbReference type="InterPro" id="IPR008824">
    <property type="entry name" value="RuvB-like_N"/>
</dbReference>
<sequence length="439" mass="49350">MDLFEYSRNQKLKKDAPLAEKMRPRTLEEFVGQKEILGEGKLLYRAIKADKVSSLILYGPPGTGKTTLARIIANSTQSYFEQINAVTSGISDIRRVIKDAKERLAMYHKKTLLFIDEIHRFNKAQQDALLPFVEDGTIILIGATTQNPYFEVISPLISRSRIFSLKPLEGHEIKTIIFRALQDKERGLGNFKIKIDDDALEHIVNVSNGDARSALNAVELAFLTTPLDDEGVCHITLEIAEESIQKRAVAYDKNGDNHYDTISAFIKSMRGGDPDAVLYWLAKMIYAGEDPLFIARRIIICASEDVGNADPNALTVAVSAARAVELIGMPEGRIPLAQAAIYVACAPKSNASYMGIERALDDIKNNRLGDVPRHLMDTSYKGAENLGRGKGYKYPHDFNGNYVNQDYLPINKRDKRFYFPTENGYEKIIKERLSRWNKK</sequence>
<dbReference type="Gene3D" id="1.10.3710.10">
    <property type="entry name" value="DNA polymerase III clamp loader subunits, C-terminal domain"/>
    <property type="match status" value="1"/>
</dbReference>
<keyword evidence="7" id="KW-1185">Reference proteome</keyword>
<proteinExistence type="inferred from homology"/>
<evidence type="ECO:0000259" key="5">
    <source>
        <dbReference type="SMART" id="SM00382"/>
    </source>
</evidence>
<protein>
    <recommendedName>
        <fullName evidence="2">Replication-associated recombination protein A</fullName>
    </recommendedName>
</protein>
<dbReference type="GO" id="GO:0008047">
    <property type="term" value="F:enzyme activator activity"/>
    <property type="evidence" value="ECO:0007669"/>
    <property type="project" value="TreeGrafter"/>
</dbReference>
<dbReference type="InterPro" id="IPR021886">
    <property type="entry name" value="MgsA_C"/>
</dbReference>
<dbReference type="GO" id="GO:0000731">
    <property type="term" value="P:DNA synthesis involved in DNA repair"/>
    <property type="evidence" value="ECO:0007669"/>
    <property type="project" value="TreeGrafter"/>
</dbReference>
<dbReference type="InterPro" id="IPR008921">
    <property type="entry name" value="DNA_pol3_clamp-load_cplx_C"/>
</dbReference>
<dbReference type="PANTHER" id="PTHR13779:SF7">
    <property type="entry name" value="ATPASE WRNIP1"/>
    <property type="match status" value="1"/>
</dbReference>
<dbReference type="GO" id="GO:0003677">
    <property type="term" value="F:DNA binding"/>
    <property type="evidence" value="ECO:0007669"/>
    <property type="project" value="InterPro"/>
</dbReference>
<gene>
    <name evidence="6" type="primary">rarA</name>
    <name evidence="6" type="ORF">H0A61_02399</name>
</gene>
<dbReference type="Gene3D" id="1.10.8.60">
    <property type="match status" value="1"/>
</dbReference>
<dbReference type="AlphaFoldDB" id="A0A8A0RRJ8"/>
<dbReference type="Gene3D" id="1.20.272.10">
    <property type="match status" value="1"/>
</dbReference>
<organism evidence="6 7">
    <name type="scientific">Koleobacter methoxysyntrophicus</name>
    <dbReference type="NCBI Taxonomy" id="2751313"/>
    <lineage>
        <taxon>Bacteria</taxon>
        <taxon>Bacillati</taxon>
        <taxon>Bacillota</taxon>
        <taxon>Clostridia</taxon>
        <taxon>Koleobacterales</taxon>
        <taxon>Koleobacteraceae</taxon>
        <taxon>Koleobacter</taxon>
    </lineage>
</organism>
<feature type="domain" description="AAA+ ATPase" evidence="5">
    <location>
        <begin position="51"/>
        <end position="168"/>
    </location>
</feature>
<comment type="similarity">
    <text evidence="1">Belongs to the AAA ATPase family. RarA/MGS1/WRNIP1 subfamily.</text>
</comment>
<dbReference type="Pfam" id="PF16193">
    <property type="entry name" value="AAA_assoc_2"/>
    <property type="match status" value="1"/>
</dbReference>
<dbReference type="CDD" id="cd18139">
    <property type="entry name" value="HLD_clamp_RarA"/>
    <property type="match status" value="1"/>
</dbReference>
<dbReference type="GO" id="GO:0017116">
    <property type="term" value="F:single-stranded DNA helicase activity"/>
    <property type="evidence" value="ECO:0007669"/>
    <property type="project" value="TreeGrafter"/>
</dbReference>
<dbReference type="InterPro" id="IPR003593">
    <property type="entry name" value="AAA+_ATPase"/>
</dbReference>
<dbReference type="EMBL" id="CP059066">
    <property type="protein sequence ID" value="QSQ10007.1"/>
    <property type="molecule type" value="Genomic_DNA"/>
</dbReference>
<dbReference type="PANTHER" id="PTHR13779">
    <property type="entry name" value="WERNER HELICASE-INTERACTING PROTEIN 1 FAMILY MEMBER"/>
    <property type="match status" value="1"/>
</dbReference>
<dbReference type="CDD" id="cd00009">
    <property type="entry name" value="AAA"/>
    <property type="match status" value="1"/>
</dbReference>
<evidence type="ECO:0000256" key="4">
    <source>
        <dbReference type="ARBA" id="ARBA00022840"/>
    </source>
</evidence>
<dbReference type="SUPFAM" id="SSF48019">
    <property type="entry name" value="post-AAA+ oligomerization domain-like"/>
    <property type="match status" value="1"/>
</dbReference>
<dbReference type="FunFam" id="1.10.3710.10:FF:000003">
    <property type="entry name" value="ATPase, AAA family protein"/>
    <property type="match status" value="1"/>
</dbReference>
<keyword evidence="3" id="KW-0547">Nucleotide-binding</keyword>
<evidence type="ECO:0000256" key="1">
    <source>
        <dbReference type="ARBA" id="ARBA00008959"/>
    </source>
</evidence>
<keyword evidence="4" id="KW-0067">ATP-binding</keyword>
<evidence type="ECO:0000256" key="2">
    <source>
        <dbReference type="ARBA" id="ARBA00020776"/>
    </source>
</evidence>
<dbReference type="Proteomes" id="UP000662904">
    <property type="component" value="Chromosome"/>
</dbReference>
<dbReference type="GO" id="GO:0009378">
    <property type="term" value="F:four-way junction helicase activity"/>
    <property type="evidence" value="ECO:0007669"/>
    <property type="project" value="InterPro"/>
</dbReference>